<comment type="subcellular location">
    <subcellularLocation>
        <location evidence="1">Cell membrane</location>
        <topology evidence="1">Multi-pass membrane protein</topology>
    </subcellularLocation>
</comment>
<sequence>MTFLISFGGGAAIGFAGGWLIARLGAPIENPMIGNLFRLLTPFLIFFLAEMVEASGVLAVVVCGLYMTQVGPKFQSTGSRFVARPFWGVATYILNSLLFFLMGYVLPEIAKNLSSDTLTHALQATVVLYLVMLLARCIFMELSIYSIRMLDRRPSQRAHRTTFRDRLVSSLAGFRGGISLAVALSIPAFLADGEAFPSRDVVIFVTSGIVILSLVVQGALLPLAVRWQQANPNVNWGEESLLQEKEIRGAMIDSMRNIAKNLDSIAVENEISEEITDRVRQEMTDQKKSWERARLRWSSCPNGWCGAFPWRIAGRDRRLPCILYLPVR</sequence>
<dbReference type="GO" id="GO:0005886">
    <property type="term" value="C:plasma membrane"/>
    <property type="evidence" value="ECO:0007669"/>
    <property type="project" value="UniProtKB-SubCell"/>
</dbReference>
<dbReference type="GO" id="GO:0098719">
    <property type="term" value="P:sodium ion import across plasma membrane"/>
    <property type="evidence" value="ECO:0007669"/>
    <property type="project" value="TreeGrafter"/>
</dbReference>
<dbReference type="Proteomes" id="UP000516421">
    <property type="component" value="Chromosome"/>
</dbReference>
<evidence type="ECO:0000256" key="7">
    <source>
        <dbReference type="ARBA" id="ARBA00023065"/>
    </source>
</evidence>
<dbReference type="EMBL" id="CP061538">
    <property type="protein sequence ID" value="QNV39765.1"/>
    <property type="molecule type" value="Genomic_DNA"/>
</dbReference>
<evidence type="ECO:0000256" key="3">
    <source>
        <dbReference type="ARBA" id="ARBA00022475"/>
    </source>
</evidence>
<protein>
    <submittedName>
        <fullName evidence="12">Cation:proton antiporter</fullName>
    </submittedName>
</protein>
<name>A0A7H2BJB9_9MICC</name>
<feature type="transmembrane region" description="Helical" evidence="10">
    <location>
        <begin position="43"/>
        <end position="66"/>
    </location>
</feature>
<evidence type="ECO:0000256" key="10">
    <source>
        <dbReference type="SAM" id="Phobius"/>
    </source>
</evidence>
<keyword evidence="3" id="KW-1003">Cell membrane</keyword>
<keyword evidence="6" id="KW-0915">Sodium</keyword>
<feature type="transmembrane region" description="Helical" evidence="10">
    <location>
        <begin position="202"/>
        <end position="225"/>
    </location>
</feature>
<gene>
    <name evidence="12" type="ORF">IDM48_10495</name>
</gene>
<evidence type="ECO:0000256" key="1">
    <source>
        <dbReference type="ARBA" id="ARBA00004651"/>
    </source>
</evidence>
<evidence type="ECO:0000256" key="6">
    <source>
        <dbReference type="ARBA" id="ARBA00023053"/>
    </source>
</evidence>
<evidence type="ECO:0000259" key="11">
    <source>
        <dbReference type="Pfam" id="PF00999"/>
    </source>
</evidence>
<dbReference type="InterPro" id="IPR018422">
    <property type="entry name" value="Cation/H_exchanger_CPA1"/>
</dbReference>
<dbReference type="KEGG" id="rama:IDM48_10495"/>
<keyword evidence="2" id="KW-0813">Transport</keyword>
<accession>A0A7H2BJB9</accession>
<evidence type="ECO:0000256" key="4">
    <source>
        <dbReference type="ARBA" id="ARBA00022692"/>
    </source>
</evidence>
<dbReference type="RefSeq" id="WP_190617348.1">
    <property type="nucleotide sequence ID" value="NZ_CP061538.1"/>
</dbReference>
<proteinExistence type="predicted"/>
<keyword evidence="13" id="KW-1185">Reference proteome</keyword>
<feature type="transmembrane region" description="Helical" evidence="10">
    <location>
        <begin position="126"/>
        <end position="147"/>
    </location>
</feature>
<dbReference type="InterPro" id="IPR006153">
    <property type="entry name" value="Cation/H_exchanger_TM"/>
</dbReference>
<keyword evidence="5 10" id="KW-1133">Transmembrane helix</keyword>
<dbReference type="GO" id="GO:0051453">
    <property type="term" value="P:regulation of intracellular pH"/>
    <property type="evidence" value="ECO:0007669"/>
    <property type="project" value="TreeGrafter"/>
</dbReference>
<evidence type="ECO:0000256" key="2">
    <source>
        <dbReference type="ARBA" id="ARBA00022448"/>
    </source>
</evidence>
<keyword evidence="7" id="KW-0406">Ion transport</keyword>
<dbReference type="AlphaFoldDB" id="A0A7H2BJB9"/>
<keyword evidence="9" id="KW-0739">Sodium transport</keyword>
<dbReference type="GO" id="GO:0015386">
    <property type="term" value="F:potassium:proton antiporter activity"/>
    <property type="evidence" value="ECO:0007669"/>
    <property type="project" value="TreeGrafter"/>
</dbReference>
<evidence type="ECO:0000313" key="13">
    <source>
        <dbReference type="Proteomes" id="UP000516421"/>
    </source>
</evidence>
<dbReference type="GO" id="GO:0015385">
    <property type="term" value="F:sodium:proton antiporter activity"/>
    <property type="evidence" value="ECO:0007669"/>
    <property type="project" value="InterPro"/>
</dbReference>
<evidence type="ECO:0000256" key="9">
    <source>
        <dbReference type="ARBA" id="ARBA00023201"/>
    </source>
</evidence>
<reference evidence="12 13" key="1">
    <citation type="submission" date="2020-09" db="EMBL/GenBank/DDBJ databases">
        <title>Investigation of environmental microbe.</title>
        <authorList>
            <person name="Ou Y."/>
            <person name="Kang Q."/>
        </authorList>
    </citation>
    <scope>NUCLEOTIDE SEQUENCE [LARGE SCALE GENOMIC DNA]</scope>
    <source>
        <strain evidence="12 13">KJZ-9</strain>
    </source>
</reference>
<organism evidence="12 13">
    <name type="scientific">Rothia amarae</name>
    <dbReference type="NCBI Taxonomy" id="169480"/>
    <lineage>
        <taxon>Bacteria</taxon>
        <taxon>Bacillati</taxon>
        <taxon>Actinomycetota</taxon>
        <taxon>Actinomycetes</taxon>
        <taxon>Micrococcales</taxon>
        <taxon>Micrococcaceae</taxon>
        <taxon>Rothia</taxon>
    </lineage>
</organism>
<feature type="transmembrane region" description="Helical" evidence="10">
    <location>
        <begin position="167"/>
        <end position="190"/>
    </location>
</feature>
<evidence type="ECO:0000256" key="8">
    <source>
        <dbReference type="ARBA" id="ARBA00023136"/>
    </source>
</evidence>
<dbReference type="PANTHER" id="PTHR10110">
    <property type="entry name" value="SODIUM/HYDROGEN EXCHANGER"/>
    <property type="match status" value="1"/>
</dbReference>
<dbReference type="Pfam" id="PF00999">
    <property type="entry name" value="Na_H_Exchanger"/>
    <property type="match status" value="1"/>
</dbReference>
<feature type="domain" description="Cation/H+ exchanger transmembrane" evidence="11">
    <location>
        <begin position="2"/>
        <end position="227"/>
    </location>
</feature>
<keyword evidence="8 10" id="KW-0472">Membrane</keyword>
<keyword evidence="4 10" id="KW-0812">Transmembrane</keyword>
<dbReference type="PANTHER" id="PTHR10110:SF86">
    <property type="entry name" value="SODIUM_HYDROGEN EXCHANGER 7"/>
    <property type="match status" value="1"/>
</dbReference>
<evidence type="ECO:0000256" key="5">
    <source>
        <dbReference type="ARBA" id="ARBA00022989"/>
    </source>
</evidence>
<feature type="transmembrane region" description="Helical" evidence="10">
    <location>
        <begin position="86"/>
        <end position="106"/>
    </location>
</feature>
<evidence type="ECO:0000313" key="12">
    <source>
        <dbReference type="EMBL" id="QNV39765.1"/>
    </source>
</evidence>